<proteinExistence type="predicted"/>
<evidence type="ECO:0000313" key="1">
    <source>
        <dbReference type="EMBL" id="MDO7907464.1"/>
    </source>
</evidence>
<gene>
    <name evidence="1" type="ORF">Q5741_13720</name>
</gene>
<dbReference type="RefSeq" id="WP_305024674.1">
    <property type="nucleotide sequence ID" value="NZ_JAUQTB010000007.1"/>
</dbReference>
<protein>
    <submittedName>
        <fullName evidence="1">Uncharacterized protein</fullName>
    </submittedName>
</protein>
<sequence length="282" mass="32329">MSQQRKHIALSVYDRTEEHYEEQIGLTREELMDSVIALLNRAQEQRRRVIFGFDHNYSFPIGFYEALFQEPPSSWKASLERISGMLDACRDPLNGELAPRRWARQVNEKLSGSCGIPGGPFWGPRFAPKPLPEWFRMLPERRWVEQRDNRMKSIYQISGIGSVGQQSLYGMHYLSRLLNACDALGIPVHVWPQQGVNLPPDSHVLVEVYPTLYWKALSRTGQRSDRGDARACVDWISQEDANGNLAHWMDLAVLPDQILETLPLEGWVLGVKELETGAKNTW</sequence>
<name>A0ABT9CFQ1_9BACL</name>
<dbReference type="Proteomes" id="UP001240171">
    <property type="component" value="Unassembled WGS sequence"/>
</dbReference>
<keyword evidence="2" id="KW-1185">Reference proteome</keyword>
<organism evidence="1 2">
    <name type="scientific">Paenibacillus lacisoli</name>
    <dbReference type="NCBI Taxonomy" id="3064525"/>
    <lineage>
        <taxon>Bacteria</taxon>
        <taxon>Bacillati</taxon>
        <taxon>Bacillota</taxon>
        <taxon>Bacilli</taxon>
        <taxon>Bacillales</taxon>
        <taxon>Paenibacillaceae</taxon>
        <taxon>Paenibacillus</taxon>
    </lineage>
</organism>
<evidence type="ECO:0000313" key="2">
    <source>
        <dbReference type="Proteomes" id="UP001240171"/>
    </source>
</evidence>
<comment type="caution">
    <text evidence="1">The sequence shown here is derived from an EMBL/GenBank/DDBJ whole genome shotgun (WGS) entry which is preliminary data.</text>
</comment>
<accession>A0ABT9CFQ1</accession>
<dbReference type="EMBL" id="JAUQTB010000007">
    <property type="protein sequence ID" value="MDO7907464.1"/>
    <property type="molecule type" value="Genomic_DNA"/>
</dbReference>
<reference evidence="1 2" key="1">
    <citation type="submission" date="2023-07" db="EMBL/GenBank/DDBJ databases">
        <title>Paenibacillus sp. JX-17 nov. isolated from soil.</title>
        <authorList>
            <person name="Wan Y."/>
            <person name="Liu B."/>
        </authorList>
    </citation>
    <scope>NUCLEOTIDE SEQUENCE [LARGE SCALE GENOMIC DNA]</scope>
    <source>
        <strain evidence="1 2">JX-17</strain>
    </source>
</reference>